<dbReference type="Proteomes" id="UP000031599">
    <property type="component" value="Unassembled WGS sequence"/>
</dbReference>
<protein>
    <recommendedName>
        <fullName evidence="3">SpoOM protein</fullName>
    </recommendedName>
</protein>
<dbReference type="Pfam" id="PF07070">
    <property type="entry name" value="Spo0M"/>
    <property type="match status" value="1"/>
</dbReference>
<evidence type="ECO:0000313" key="2">
    <source>
        <dbReference type="Proteomes" id="UP000031599"/>
    </source>
</evidence>
<organism evidence="1 2">
    <name type="scientific">Enhygromyxa salina</name>
    <dbReference type="NCBI Taxonomy" id="215803"/>
    <lineage>
        <taxon>Bacteria</taxon>
        <taxon>Pseudomonadati</taxon>
        <taxon>Myxococcota</taxon>
        <taxon>Polyangia</taxon>
        <taxon>Nannocystales</taxon>
        <taxon>Nannocystaceae</taxon>
        <taxon>Enhygromyxa</taxon>
    </lineage>
</organism>
<gene>
    <name evidence="1" type="ORF">DB30_05832</name>
</gene>
<evidence type="ECO:0000313" key="1">
    <source>
        <dbReference type="EMBL" id="KIG15132.1"/>
    </source>
</evidence>
<comment type="caution">
    <text evidence="1">The sequence shown here is derived from an EMBL/GenBank/DDBJ whole genome shotgun (WGS) entry which is preliminary data.</text>
</comment>
<dbReference type="InterPro" id="IPR009776">
    <property type="entry name" value="Spore_0_M"/>
</dbReference>
<reference evidence="1 2" key="1">
    <citation type="submission" date="2014-12" db="EMBL/GenBank/DDBJ databases">
        <title>Genome assembly of Enhygromyxa salina DSM 15201.</title>
        <authorList>
            <person name="Sharma G."/>
            <person name="Subramanian S."/>
        </authorList>
    </citation>
    <scope>NUCLEOTIDE SEQUENCE [LARGE SCALE GENOMIC DNA]</scope>
    <source>
        <strain evidence="1 2">DSM 15201</strain>
    </source>
</reference>
<proteinExistence type="predicted"/>
<dbReference type="AlphaFoldDB" id="A0A0C2D504"/>
<dbReference type="EMBL" id="JMCC02000059">
    <property type="protein sequence ID" value="KIG15132.1"/>
    <property type="molecule type" value="Genomic_DNA"/>
</dbReference>
<evidence type="ECO:0008006" key="3">
    <source>
        <dbReference type="Google" id="ProtNLM"/>
    </source>
</evidence>
<dbReference type="RefSeq" id="WP_052552129.1">
    <property type="nucleotide sequence ID" value="NZ_JMCC02000059.1"/>
</dbReference>
<accession>A0A0C2D504</accession>
<sequence>MGFSDKMRETLGSEGARLQIAEDDDGWAARVAPGGTAQATLHIAGGTKTARVEGVVLRVFVRHRHWADAQGMELTEQQALELEDRNHLMPAWSREQLSQTRVEVEQDIEPGAEQELTVQVLVPEHCDTTTRACTITLHAQADIRGQIDPTITGKLLVN</sequence>
<name>A0A0C2D504_9BACT</name>